<name>A0A8H5BS50_9AGAR</name>
<reference evidence="1 2" key="1">
    <citation type="journal article" date="2020" name="ISME J.">
        <title>Uncovering the hidden diversity of litter-decomposition mechanisms in mushroom-forming fungi.</title>
        <authorList>
            <person name="Floudas D."/>
            <person name="Bentzer J."/>
            <person name="Ahren D."/>
            <person name="Johansson T."/>
            <person name="Persson P."/>
            <person name="Tunlid A."/>
        </authorList>
    </citation>
    <scope>NUCLEOTIDE SEQUENCE [LARGE SCALE GENOMIC DNA]</scope>
    <source>
        <strain evidence="1 2">CBS 101986</strain>
    </source>
</reference>
<dbReference type="SUPFAM" id="SSF52540">
    <property type="entry name" value="P-loop containing nucleoside triphosphate hydrolases"/>
    <property type="match status" value="1"/>
</dbReference>
<dbReference type="InterPro" id="IPR027417">
    <property type="entry name" value="P-loop_NTPase"/>
</dbReference>
<accession>A0A8H5BS50</accession>
<dbReference type="AlphaFoldDB" id="A0A8H5BS50"/>
<dbReference type="Gene3D" id="3.40.50.300">
    <property type="entry name" value="P-loop containing nucleotide triphosphate hydrolases"/>
    <property type="match status" value="1"/>
</dbReference>
<comment type="caution">
    <text evidence="1">The sequence shown here is derived from an EMBL/GenBank/DDBJ whole genome shotgun (WGS) entry which is preliminary data.</text>
</comment>
<dbReference type="Proteomes" id="UP000567179">
    <property type="component" value="Unassembled WGS sequence"/>
</dbReference>
<sequence length="187" mass="20324">MGDTNAPLMILRISVLGAVGVGKSTVRVLCQVMLCGLIFTYLYQFIGAAGTIKAAPKIHLEPEPPRAAVEEFELKSNHERTVSLVDTPGFNYPGSHDSTVLDDIIEFLKAKLRPVSFAQFYACLLTLGCRKSPDQKVGGIIYLLDASSQTRAQYSADNMQPPPLLVLATAHPEHDSDKPISEAVKAR</sequence>
<evidence type="ECO:0000313" key="1">
    <source>
        <dbReference type="EMBL" id="KAF5328066.1"/>
    </source>
</evidence>
<evidence type="ECO:0000313" key="2">
    <source>
        <dbReference type="Proteomes" id="UP000567179"/>
    </source>
</evidence>
<proteinExistence type="predicted"/>
<keyword evidence="2" id="KW-1185">Reference proteome</keyword>
<organism evidence="1 2">
    <name type="scientific">Psilocybe cf. subviscida</name>
    <dbReference type="NCBI Taxonomy" id="2480587"/>
    <lineage>
        <taxon>Eukaryota</taxon>
        <taxon>Fungi</taxon>
        <taxon>Dikarya</taxon>
        <taxon>Basidiomycota</taxon>
        <taxon>Agaricomycotina</taxon>
        <taxon>Agaricomycetes</taxon>
        <taxon>Agaricomycetidae</taxon>
        <taxon>Agaricales</taxon>
        <taxon>Agaricineae</taxon>
        <taxon>Strophariaceae</taxon>
        <taxon>Psilocybe</taxon>
    </lineage>
</organism>
<dbReference type="EMBL" id="JAACJJ010000006">
    <property type="protein sequence ID" value="KAF5328066.1"/>
    <property type="molecule type" value="Genomic_DNA"/>
</dbReference>
<gene>
    <name evidence="1" type="ORF">D9619_013618</name>
</gene>
<protein>
    <submittedName>
        <fullName evidence="1">Uncharacterized protein</fullName>
    </submittedName>
</protein>